<organism evidence="1 2">
    <name type="scientific">Quercus suber</name>
    <name type="common">Cork oak</name>
    <dbReference type="NCBI Taxonomy" id="58331"/>
    <lineage>
        <taxon>Eukaryota</taxon>
        <taxon>Viridiplantae</taxon>
        <taxon>Streptophyta</taxon>
        <taxon>Embryophyta</taxon>
        <taxon>Tracheophyta</taxon>
        <taxon>Spermatophyta</taxon>
        <taxon>Magnoliopsida</taxon>
        <taxon>eudicotyledons</taxon>
        <taxon>Gunneridae</taxon>
        <taxon>Pentapetalae</taxon>
        <taxon>rosids</taxon>
        <taxon>fabids</taxon>
        <taxon>Fagales</taxon>
        <taxon>Fagaceae</taxon>
        <taxon>Quercus</taxon>
    </lineage>
</organism>
<accession>A0AAW0LR78</accession>
<proteinExistence type="predicted"/>
<evidence type="ECO:0000313" key="2">
    <source>
        <dbReference type="Proteomes" id="UP000237347"/>
    </source>
</evidence>
<sequence length="158" mass="18717">MVSFGWQKRVQTERQNRAETQKIGKDQQISLRKKPQGNLLLPTPKENRVIKYLLRLVAIRIKICNNLRVDDFALNWWDCCFNQKGLLEGFWIFDLPKPGSVCMLMYHIVIGKKDRLVNVPTWFLGALRPFYLPIEQKAFSFCVPRDRWDREFFKLQGG</sequence>
<dbReference type="Proteomes" id="UP000237347">
    <property type="component" value="Unassembled WGS sequence"/>
</dbReference>
<evidence type="ECO:0000313" key="1">
    <source>
        <dbReference type="EMBL" id="KAK7852973.1"/>
    </source>
</evidence>
<dbReference type="EMBL" id="PKMF04000070">
    <property type="protein sequence ID" value="KAK7852973.1"/>
    <property type="molecule type" value="Genomic_DNA"/>
</dbReference>
<reference evidence="1 2" key="1">
    <citation type="journal article" date="2018" name="Sci. Data">
        <title>The draft genome sequence of cork oak.</title>
        <authorList>
            <person name="Ramos A.M."/>
            <person name="Usie A."/>
            <person name="Barbosa P."/>
            <person name="Barros P.M."/>
            <person name="Capote T."/>
            <person name="Chaves I."/>
            <person name="Simoes F."/>
            <person name="Abreu I."/>
            <person name="Carrasquinho I."/>
            <person name="Faro C."/>
            <person name="Guimaraes J.B."/>
            <person name="Mendonca D."/>
            <person name="Nobrega F."/>
            <person name="Rodrigues L."/>
            <person name="Saibo N.J.M."/>
            <person name="Varela M.C."/>
            <person name="Egas C."/>
            <person name="Matos J."/>
            <person name="Miguel C.M."/>
            <person name="Oliveira M.M."/>
            <person name="Ricardo C.P."/>
            <person name="Goncalves S."/>
        </authorList>
    </citation>
    <scope>NUCLEOTIDE SEQUENCE [LARGE SCALE GENOMIC DNA]</scope>
    <source>
        <strain evidence="2">cv. HL8</strain>
    </source>
</reference>
<name>A0AAW0LR78_QUESU</name>
<keyword evidence="2" id="KW-1185">Reference proteome</keyword>
<dbReference type="AlphaFoldDB" id="A0AAW0LR78"/>
<comment type="caution">
    <text evidence="1">The sequence shown here is derived from an EMBL/GenBank/DDBJ whole genome shotgun (WGS) entry which is preliminary data.</text>
</comment>
<protein>
    <submittedName>
        <fullName evidence="1">Uncharacterized protein</fullName>
    </submittedName>
</protein>
<gene>
    <name evidence="1" type="ORF">CFP56_037466</name>
</gene>